<dbReference type="InterPro" id="IPR037026">
    <property type="entry name" value="Vgr_OB-fold_dom_sf"/>
</dbReference>
<organism evidence="2">
    <name type="scientific">Flavobacterium sp. CFS9</name>
    <dbReference type="NCBI Taxonomy" id="3143118"/>
    <lineage>
        <taxon>Bacteria</taxon>
        <taxon>Pseudomonadati</taxon>
        <taxon>Bacteroidota</taxon>
        <taxon>Flavobacteriia</taxon>
        <taxon>Flavobacteriales</taxon>
        <taxon>Flavobacteriaceae</taxon>
        <taxon>Flavobacterium</taxon>
    </lineage>
</organism>
<name>A0AAT9H258_9FLAO</name>
<sequence length="581" mass="63392">MNNSGVIQTSQSADLVTYKILIEGEELSKTYQVKSIVVQNEVNRIPMAQIVLTDGEASERDFKLSNEDLLIPGKKIEINAGYHNDEEAIYKGVIIKHSIKIKSGASLLIIECKDEAVKLTIGRKSKYFYDVKDSDAFEEIIGTYGLEKDVEATNFSHKELVQYNTSDWDFIVSRAQANGKLCFVENGKITISKPDLSSAAIETITFGATLLDFDAEIDARNQFAKVSSYSWDYTNQELVEIEASDPGVSLNGNLSASDLSETIELENLELRHGGTITKTELQDWADAKLLFQQLSKVRGRVKFQGIPAVKPNTIITLEGVGDRFNGSAYVTGVFHELTEGNWTIDAQFGLNPEWFSETYDIHTPTGSGIIPAIKGLHAGIVTQLEGDPNGEDRILVKIPIINNEEQGIWCRVASPDAGENRGIFFRPEIEDEVIIGFVSEDPNNAIVLGMLHSSGKPAPITALDDNHQKGIVTRSEMKVLFDDDKKSIGIETPAGKKITLDEDQGVIVIEDENSNVITIDSNGIKMESAGNIEIVASGDVKIEGTNVSLKAKAQFKAEGSAGAEMSSSAVAIVKGSIVQIN</sequence>
<reference evidence="2" key="1">
    <citation type="submission" date="2024-05" db="EMBL/GenBank/DDBJ databases">
        <title>Whole-Genome Sequence of CFS9, a Potential Fish Probiotic Isolated from the Body Surface of Silurus asotus.</title>
        <authorList>
            <person name="Kojima M."/>
            <person name="Tobioka K."/>
            <person name="Yokota K."/>
            <person name="Nakatani H."/>
            <person name="Hori K."/>
            <person name="Tamaru Y."/>
            <person name="Okazaki F."/>
        </authorList>
    </citation>
    <scope>NUCLEOTIDE SEQUENCE</scope>
    <source>
        <strain evidence="2">CFS9</strain>
    </source>
</reference>
<protein>
    <submittedName>
        <fullName evidence="2">VgrG-related protein</fullName>
    </submittedName>
</protein>
<dbReference type="InterPro" id="IPR006531">
    <property type="entry name" value="Gp5/Vgr_OB"/>
</dbReference>
<evidence type="ECO:0000313" key="2">
    <source>
        <dbReference type="EMBL" id="BFM43842.1"/>
    </source>
</evidence>
<gene>
    <name evidence="2" type="ORF">CFS9_24830</name>
</gene>
<dbReference type="SUPFAM" id="SSF69255">
    <property type="entry name" value="gp5 N-terminal domain-like"/>
    <property type="match status" value="1"/>
</dbReference>
<dbReference type="Gene3D" id="2.40.50.230">
    <property type="entry name" value="Gp5 N-terminal domain"/>
    <property type="match status" value="1"/>
</dbReference>
<dbReference type="AlphaFoldDB" id="A0AAT9H258"/>
<dbReference type="NCBIfam" id="TIGR01646">
    <property type="entry name" value="vgr_GE"/>
    <property type="match status" value="1"/>
</dbReference>
<evidence type="ECO:0000259" key="1">
    <source>
        <dbReference type="Pfam" id="PF04717"/>
    </source>
</evidence>
<dbReference type="InterPro" id="IPR006533">
    <property type="entry name" value="T6SS_Vgr_RhsGE"/>
</dbReference>
<feature type="domain" description="Gp5/Type VI secretion system Vgr protein OB-fold" evidence="1">
    <location>
        <begin position="378"/>
        <end position="452"/>
    </location>
</feature>
<dbReference type="Pfam" id="PF04717">
    <property type="entry name" value="Phage_base_V"/>
    <property type="match status" value="1"/>
</dbReference>
<proteinExistence type="predicted"/>
<dbReference type="RefSeq" id="WP_369615009.1">
    <property type="nucleotide sequence ID" value="NZ_AP031573.1"/>
</dbReference>
<dbReference type="EMBL" id="AP031573">
    <property type="protein sequence ID" value="BFM43842.1"/>
    <property type="molecule type" value="Genomic_DNA"/>
</dbReference>
<accession>A0AAT9H258</accession>
<dbReference type="SUPFAM" id="SSF69279">
    <property type="entry name" value="Phage tail proteins"/>
    <property type="match status" value="1"/>
</dbReference>